<accession>A0A562PCF7</accession>
<organism evidence="2 3">
    <name type="scientific">Pseudoduganella flava</name>
    <dbReference type="NCBI Taxonomy" id="871742"/>
    <lineage>
        <taxon>Bacteria</taxon>
        <taxon>Pseudomonadati</taxon>
        <taxon>Pseudomonadota</taxon>
        <taxon>Betaproteobacteria</taxon>
        <taxon>Burkholderiales</taxon>
        <taxon>Oxalobacteraceae</taxon>
        <taxon>Telluria group</taxon>
        <taxon>Pseudoduganella</taxon>
    </lineage>
</organism>
<gene>
    <name evidence="1" type="ORF">GO485_14085</name>
    <name evidence="2" type="ORF">IP92_05567</name>
</gene>
<dbReference type="RefSeq" id="WP_145881522.1">
    <property type="nucleotide sequence ID" value="NZ_CP046904.1"/>
</dbReference>
<reference evidence="1 4" key="3">
    <citation type="submission" date="2019-12" db="EMBL/GenBank/DDBJ databases">
        <title>Draft Genome Sequences of Six Type Strains of the Genus Massilia.</title>
        <authorList>
            <person name="Miess H."/>
            <person name="Frediansyah A."/>
            <person name="Goeker M."/>
            <person name="Gross H."/>
        </authorList>
    </citation>
    <scope>NUCLEOTIDE SEQUENCE [LARGE SCALE GENOMIC DNA]</scope>
    <source>
        <strain evidence="1 4">DSM 26639</strain>
    </source>
</reference>
<name>A0A562PCF7_9BURK</name>
<reference evidence="2" key="2">
    <citation type="submission" date="2019-07" db="EMBL/GenBank/DDBJ databases">
        <authorList>
            <person name="Whitman W."/>
            <person name="Huntemann M."/>
            <person name="Clum A."/>
            <person name="Pillay M."/>
            <person name="Palaniappan K."/>
            <person name="Varghese N."/>
            <person name="Mikhailova N."/>
            <person name="Stamatis D."/>
            <person name="Reddy T."/>
            <person name="Daum C."/>
            <person name="Shapiro N."/>
            <person name="Ivanova N."/>
            <person name="Kyrpides N."/>
            <person name="Woyke T."/>
        </authorList>
    </citation>
    <scope>NUCLEOTIDE SEQUENCE</scope>
    <source>
        <strain evidence="2">CGMCC 1.10685</strain>
    </source>
</reference>
<keyword evidence="4" id="KW-1185">Reference proteome</keyword>
<evidence type="ECO:0000313" key="1">
    <source>
        <dbReference type="EMBL" id="QGZ40077.1"/>
    </source>
</evidence>
<evidence type="ECO:0000313" key="3">
    <source>
        <dbReference type="Proteomes" id="UP000315112"/>
    </source>
</evidence>
<dbReference type="EMBL" id="CP046904">
    <property type="protein sequence ID" value="QGZ40077.1"/>
    <property type="molecule type" value="Genomic_DNA"/>
</dbReference>
<reference evidence="2 3" key="1">
    <citation type="journal article" date="2015" name="Stand. Genomic Sci.">
        <title>Genomic Encyclopedia of Bacterial and Archaeal Type Strains, Phase III: the genomes of soil and plant-associated and newly described type strains.</title>
        <authorList>
            <person name="Whitman W.B."/>
            <person name="Woyke T."/>
            <person name="Klenk H.P."/>
            <person name="Zhou Y."/>
            <person name="Lilburn T.G."/>
            <person name="Beck B.J."/>
            <person name="De Vos P."/>
            <person name="Vandamme P."/>
            <person name="Eisen J.A."/>
            <person name="Garrity G."/>
            <person name="Hugenholtz P."/>
            <person name="Kyrpides N.C."/>
        </authorList>
    </citation>
    <scope>NUCLEOTIDE SEQUENCE [LARGE SCALE GENOMIC DNA]</scope>
    <source>
        <strain evidence="2 3">CGMCC 1.10685</strain>
    </source>
</reference>
<dbReference type="EMBL" id="VLKW01000015">
    <property type="protein sequence ID" value="TWI42175.1"/>
    <property type="molecule type" value="Genomic_DNA"/>
</dbReference>
<dbReference type="Proteomes" id="UP000437862">
    <property type="component" value="Chromosome"/>
</dbReference>
<sequence>MQDLYDILLGRPPAANDAAAAGHDGHDGLPLPAMWEEADGEGPDRLFNRYRRLRLQALAGNAA</sequence>
<proteinExistence type="predicted"/>
<dbReference type="OrthoDB" id="9898645at2"/>
<protein>
    <submittedName>
        <fullName evidence="2">Uncharacterized protein</fullName>
    </submittedName>
</protein>
<dbReference type="Proteomes" id="UP000315112">
    <property type="component" value="Unassembled WGS sequence"/>
</dbReference>
<dbReference type="AlphaFoldDB" id="A0A562PCF7"/>
<evidence type="ECO:0000313" key="2">
    <source>
        <dbReference type="EMBL" id="TWI42175.1"/>
    </source>
</evidence>
<evidence type="ECO:0000313" key="4">
    <source>
        <dbReference type="Proteomes" id="UP000437862"/>
    </source>
</evidence>